<evidence type="ECO:0000313" key="2">
    <source>
        <dbReference type="Proteomes" id="UP000765509"/>
    </source>
</evidence>
<dbReference type="AlphaFoldDB" id="A0A9Q3BYQ0"/>
<keyword evidence="2" id="KW-1185">Reference proteome</keyword>
<protein>
    <submittedName>
        <fullName evidence="1">Uncharacterized protein</fullName>
    </submittedName>
</protein>
<dbReference type="Proteomes" id="UP000765509">
    <property type="component" value="Unassembled WGS sequence"/>
</dbReference>
<sequence length="111" mass="12209">MPDSKKANEARVRYMTTTQSMVPSAQTNAIKAAQTGKAKEPLAKGEVGNGSVFELSYSFGTTDDLKLQRVYEPCCPTGPTCDKRHQHVHRIFDSDLSCVEACLTLASYHLQ</sequence>
<evidence type="ECO:0000313" key="1">
    <source>
        <dbReference type="EMBL" id="MBW0473252.1"/>
    </source>
</evidence>
<gene>
    <name evidence="1" type="ORF">O181_012967</name>
</gene>
<accession>A0A9Q3BYQ0</accession>
<comment type="caution">
    <text evidence="1">The sequence shown here is derived from an EMBL/GenBank/DDBJ whole genome shotgun (WGS) entry which is preliminary data.</text>
</comment>
<organism evidence="1 2">
    <name type="scientific">Austropuccinia psidii MF-1</name>
    <dbReference type="NCBI Taxonomy" id="1389203"/>
    <lineage>
        <taxon>Eukaryota</taxon>
        <taxon>Fungi</taxon>
        <taxon>Dikarya</taxon>
        <taxon>Basidiomycota</taxon>
        <taxon>Pucciniomycotina</taxon>
        <taxon>Pucciniomycetes</taxon>
        <taxon>Pucciniales</taxon>
        <taxon>Sphaerophragmiaceae</taxon>
        <taxon>Austropuccinia</taxon>
    </lineage>
</organism>
<proteinExistence type="predicted"/>
<reference evidence="1" key="1">
    <citation type="submission" date="2021-03" db="EMBL/GenBank/DDBJ databases">
        <title>Draft genome sequence of rust myrtle Austropuccinia psidii MF-1, a brazilian biotype.</title>
        <authorList>
            <person name="Quecine M.C."/>
            <person name="Pachon D.M.R."/>
            <person name="Bonatelli M.L."/>
            <person name="Correr F.H."/>
            <person name="Franceschini L.M."/>
            <person name="Leite T.F."/>
            <person name="Margarido G.R.A."/>
            <person name="Almeida C.A."/>
            <person name="Ferrarezi J.A."/>
            <person name="Labate C.A."/>
        </authorList>
    </citation>
    <scope>NUCLEOTIDE SEQUENCE</scope>
    <source>
        <strain evidence="1">MF-1</strain>
    </source>
</reference>
<name>A0A9Q3BYQ0_9BASI</name>
<dbReference type="EMBL" id="AVOT02003347">
    <property type="protein sequence ID" value="MBW0473252.1"/>
    <property type="molecule type" value="Genomic_DNA"/>
</dbReference>